<dbReference type="Proteomes" id="UP000095286">
    <property type="component" value="Unplaced"/>
</dbReference>
<accession>A0AC35UA02</accession>
<reference evidence="2" key="1">
    <citation type="submission" date="2016-11" db="UniProtKB">
        <authorList>
            <consortium name="WormBaseParasite"/>
        </authorList>
    </citation>
    <scope>IDENTIFICATION</scope>
    <source>
        <strain evidence="2">KR3021</strain>
    </source>
</reference>
<organism evidence="1 2">
    <name type="scientific">Rhabditophanes sp. KR3021</name>
    <dbReference type="NCBI Taxonomy" id="114890"/>
    <lineage>
        <taxon>Eukaryota</taxon>
        <taxon>Metazoa</taxon>
        <taxon>Ecdysozoa</taxon>
        <taxon>Nematoda</taxon>
        <taxon>Chromadorea</taxon>
        <taxon>Rhabditida</taxon>
        <taxon>Tylenchina</taxon>
        <taxon>Panagrolaimomorpha</taxon>
        <taxon>Strongyloidoidea</taxon>
        <taxon>Alloionematidae</taxon>
        <taxon>Rhabditophanes</taxon>
    </lineage>
</organism>
<evidence type="ECO:0000313" key="2">
    <source>
        <dbReference type="WBParaSite" id="RSKR_0000924400.1"/>
    </source>
</evidence>
<sequence>MVQFISVPLKSTTEVDFVKPLRNFVKTFYKLNDEQSNEVNEAIQELNKLRSKACCQPNERSQAALEVLLRYSDQLAAIENKLTINPTTNPVAFKWKDAFDKGSVFFSRASLTINDSSFERAAVLFNCAAMMSIVGAGQLMNTDEELKSAAKLFQQSAGIFHYLQERVLGMLPQDPTPDLMPDTLASLSALMLAQAQEAIYIKGKKDAMKQGSLVQIAAQCAEFYGEAKRLMSRDIVKGIWDKEWMATVTGKEMTMLGFAQYHQSQVAENEKNYGEVLSRLLESLSILKKSGEYIAPSSISGETDQIKAAYETSKKHNDMIYHEAVADIKALPPLKKAALVRATGYTPPLFTRFKDMFEALVPIEIQTAVSAFESRKAELVNIETSRLREYTDVMNAILVSLNLPAALDDVTNHEKCPESIRQKGMKIRNAGGLSALNRMMNDIPDLFKNNEQILNETEKLIGEEKEVDDNLRAQFKERWTRTKSDELTPPLLQQVGKYKGIMHTASNADQLVRNKFNEARSGIEILSKPEVDLVQSIPAIQGGAAQNSETTNKLRNLLTQVREICAERIKLEEKFKNVKCDMCDTFLKAKREAGAGAFDEQEVSNRQLAVAFSELKGEVEKSIGKQEQVLAEIEVTNRLFVQEKGSAGNAERDQLLKSLATAADTYFTLESNLKEGTKFYNDLVPLLVSLQQNVSDFCFARQTEKEDLMKQVQQSIISVAGGKAAVPPRPPPPSVPGSSIGSGVTPTVDATAPTPAPRAPPPQMPTLQQSQHMPLPQGYSSMPTPQYQQGYMPHQPYQPYNPYGNAYGNYPQQPQYYSLPYPANYPNSYQGGYQNNSGGGTGAPPPPPYHQQQPQQGGYPPQQPPPGSGTNTNPFT</sequence>
<proteinExistence type="predicted"/>
<name>A0AC35UA02_9BILA</name>
<dbReference type="WBParaSite" id="RSKR_0000924400.1">
    <property type="protein sequence ID" value="RSKR_0000924400.1"/>
    <property type="gene ID" value="RSKR_0000924400"/>
</dbReference>
<evidence type="ECO:0000313" key="1">
    <source>
        <dbReference type="Proteomes" id="UP000095286"/>
    </source>
</evidence>
<protein>
    <submittedName>
        <fullName evidence="2">BRO1 domain-containing protein</fullName>
    </submittedName>
</protein>